<dbReference type="Pfam" id="PF09286">
    <property type="entry name" value="Pro-kuma_activ"/>
    <property type="match status" value="1"/>
</dbReference>
<evidence type="ECO:0000256" key="7">
    <source>
        <dbReference type="ARBA" id="ARBA00023145"/>
    </source>
</evidence>
<evidence type="ECO:0000259" key="11">
    <source>
        <dbReference type="PROSITE" id="PS51695"/>
    </source>
</evidence>
<dbReference type="MEROPS" id="S53.A02"/>
<evidence type="ECO:0000256" key="8">
    <source>
        <dbReference type="ARBA" id="ARBA00023180"/>
    </source>
</evidence>
<dbReference type="SUPFAM" id="SSF52743">
    <property type="entry name" value="Subtilisin-like"/>
    <property type="match status" value="1"/>
</dbReference>
<proteinExistence type="evidence at transcript level"/>
<feature type="binding site" evidence="9">
    <location>
        <position position="652"/>
    </location>
    <ligand>
        <name>Ca(2+)</name>
        <dbReference type="ChEBI" id="CHEBI:29108"/>
    </ligand>
</feature>
<evidence type="ECO:0000256" key="1">
    <source>
        <dbReference type="ARBA" id="ARBA00022670"/>
    </source>
</evidence>
<keyword evidence="4 9" id="KW-0378">Hydrolase</keyword>
<evidence type="ECO:0000313" key="14">
    <source>
        <dbReference type="Proteomes" id="UP000002195"/>
    </source>
</evidence>
<feature type="chain" id="PRO_5011428821" evidence="10">
    <location>
        <begin position="26"/>
        <end position="700"/>
    </location>
</feature>
<dbReference type="SMART" id="SM00944">
    <property type="entry name" value="Pro-kuma_activ"/>
    <property type="match status" value="1"/>
</dbReference>
<dbReference type="GO" id="GO:0004252">
    <property type="term" value="F:serine-type endopeptidase activity"/>
    <property type="evidence" value="ECO:0007669"/>
    <property type="project" value="UniProtKB-UniRule"/>
</dbReference>
<feature type="active site" description="Charge relay system" evidence="9">
    <location>
        <position position="367"/>
    </location>
</feature>
<keyword evidence="12" id="KW-0031">Aminopeptidase</keyword>
<evidence type="ECO:0000256" key="5">
    <source>
        <dbReference type="ARBA" id="ARBA00022825"/>
    </source>
</evidence>
<feature type="binding site" evidence="9">
    <location>
        <position position="678"/>
    </location>
    <ligand>
        <name>Ca(2+)</name>
        <dbReference type="ChEBI" id="CHEBI:29108"/>
    </ligand>
</feature>
<dbReference type="eggNOG" id="ENOG502QR6D">
    <property type="taxonomic scope" value="Eukaryota"/>
</dbReference>
<dbReference type="PaxDb" id="44689-DDB0185020"/>
<dbReference type="GO" id="GO:0046872">
    <property type="term" value="F:metal ion binding"/>
    <property type="evidence" value="ECO:0007669"/>
    <property type="project" value="UniProtKB-UniRule"/>
</dbReference>
<keyword evidence="2 9" id="KW-0479">Metal-binding</keyword>
<sequence length="700" mass="77141">MNKINLFIILTILINCYFGINQVNGKFHQELGWKQSLTREFIDPNTPITFRIYVKQQNFEQLKIKVRDVSDPHSNNYGNYLSVDEITSIISPSKESLTLIEKWIQPFNPIEIEYNDNQDCMFITMSKQNIEKLMNIKIFKFIHQNGKIILRSPIDPIIPSNLLKHIDLITGISHFPVYKLKNKINSLSSSSSSSSEGLQIISIKGTGEFLTVEYQPSCSPNCNGKYFPMDVTVKALNQVINNTITTSNVAPSCTVTDGVPVCKVSANSFVYQPSEVSITDTVSNQVLTWDHPIVSLPIVLPQTIKQYYGIPNHYQVSHPNATQCVVEFEQQYYSPTDLEQFFNSMGLPTNVSVNVIGYNDETNPGVEASLDIQYLMGVAPNAQTTFWSIYANTSAEIDDILQWAVAISTHPNPPLVNSLSYGMTEGNVDTYLGNGYMARSEVEFAKLAARGLTVVIASGDSGAYDLGGPPMGANGCENARGDWPSNSEYVSAVGSIYFTPYSAPICYDSVSSGGVNCQSLPIGEVGVSIDYGTMWTSGGGFSNFTETAYYQKDFVNEYLNKLKELDVSPPSNLFNSNGRAYPDFSTVGKNLYVINGGEWLSVDGTSASAPIFAGMITILNDIRLNKGLPQLGFLNPLFYQIARTNPEAFYDVVVGNNRCGLSDSTPVCCDFGYTATTGFDTVSGLGRPDMSVLMEIIDQY</sequence>
<dbReference type="RefSeq" id="XP_643407.1">
    <property type="nucleotide sequence ID" value="XM_638315.1"/>
</dbReference>
<feature type="binding site" evidence="9">
    <location>
        <position position="651"/>
    </location>
    <ligand>
        <name>Ca(2+)</name>
        <dbReference type="ChEBI" id="CHEBI:29108"/>
    </ligand>
</feature>
<evidence type="ECO:0000313" key="12">
    <source>
        <dbReference type="EMBL" id="AAL14225.1"/>
    </source>
</evidence>
<evidence type="ECO:0000256" key="9">
    <source>
        <dbReference type="PROSITE-ProRule" id="PRU01032"/>
    </source>
</evidence>
<dbReference type="AlphaFoldDB" id="Q95UC5"/>
<keyword evidence="5 9" id="KW-0720">Serine protease</keyword>
<accession>Q95UC5</accession>
<feature type="active site" description="Charge relay system" evidence="9">
    <location>
        <position position="371"/>
    </location>
</feature>
<keyword evidence="8" id="KW-0325">Glycoprotein</keyword>
<keyword evidence="1 9" id="KW-0645">Protease</keyword>
<dbReference type="EMBL" id="AY055590">
    <property type="protein sequence ID" value="AAL14225.1"/>
    <property type="molecule type" value="mRNA"/>
</dbReference>
<dbReference type="Proteomes" id="UP000002195">
    <property type="component" value="Unassembled WGS sequence"/>
</dbReference>
<dbReference type="Pfam" id="PF00082">
    <property type="entry name" value="Peptidase_S8"/>
    <property type="match status" value="1"/>
</dbReference>
<feature type="active site" description="Charge relay system" evidence="9">
    <location>
        <position position="606"/>
    </location>
</feature>
<dbReference type="FunFam" id="3.40.50.200:FF:000047">
    <property type="entry name" value="Dipeptidyl aminopeptidase"/>
    <property type="match status" value="1"/>
</dbReference>
<dbReference type="PANTHER" id="PTHR14218">
    <property type="entry name" value="PROTEASE S8 TRIPEPTIDYL PEPTIDASE I CLN2"/>
    <property type="match status" value="1"/>
</dbReference>
<dbReference type="InterPro" id="IPR050819">
    <property type="entry name" value="Tripeptidyl-peptidase_I"/>
</dbReference>
<dbReference type="EMBL" id="AAFI02000013">
    <property type="protein sequence ID" value="EAL69597.1"/>
    <property type="molecule type" value="Genomic_DNA"/>
</dbReference>
<reference evidence="13 14" key="2">
    <citation type="journal article" date="2002" name="Nature">
        <title>Sequence and analysis of chromosome 2 of Dictyostelium discoideum.</title>
        <authorList>
            <consortium name="Dictyostelium Genome Sequencing Consortium"/>
            <person name="Glockner G."/>
            <person name="Eichinger L."/>
            <person name="Szafranski K."/>
            <person name="Pachebat J.A."/>
            <person name="Bankier A.T."/>
            <person name="Dear P.H."/>
            <person name="Lehmann R."/>
            <person name="Baumgart C."/>
            <person name="Parra G."/>
            <person name="Abril J.F."/>
            <person name="Guigo R."/>
            <person name="Kumpf K."/>
            <person name="Tunggal B."/>
            <person name="Cox E."/>
            <person name="Quail M.A."/>
            <person name="Platzer M."/>
            <person name="Rosenthal A."/>
            <person name="Noegel A.A."/>
        </authorList>
    </citation>
    <scope>NUCLEOTIDE SEQUENCE [LARGE SCALE GENOMIC DNA]</scope>
    <source>
        <strain evidence="13 14">AX4</strain>
    </source>
</reference>
<dbReference type="GO" id="GO:0004177">
    <property type="term" value="F:aminopeptidase activity"/>
    <property type="evidence" value="ECO:0007669"/>
    <property type="project" value="UniProtKB-KW"/>
</dbReference>
<dbReference type="GO" id="GO:0004175">
    <property type="term" value="F:endopeptidase activity"/>
    <property type="evidence" value="ECO:0000318"/>
    <property type="project" value="GO_Central"/>
</dbReference>
<dbReference type="InterPro" id="IPR030400">
    <property type="entry name" value="Sedolisin_dom"/>
</dbReference>
<dbReference type="SUPFAM" id="SSF54897">
    <property type="entry name" value="Protease propeptides/inhibitors"/>
    <property type="match status" value="1"/>
</dbReference>
<dbReference type="STRING" id="44689.Q95UC5"/>
<dbReference type="InterPro" id="IPR000209">
    <property type="entry name" value="Peptidase_S8/S53_dom"/>
</dbReference>
<feature type="binding site" evidence="9">
    <location>
        <position position="680"/>
    </location>
    <ligand>
        <name>Ca(2+)</name>
        <dbReference type="ChEBI" id="CHEBI:29108"/>
    </ligand>
</feature>
<keyword evidence="7" id="KW-0865">Zymogen</keyword>
<dbReference type="PROSITE" id="PS51695">
    <property type="entry name" value="SEDOLISIN"/>
    <property type="match status" value="1"/>
</dbReference>
<dbReference type="CDD" id="cd04056">
    <property type="entry name" value="Peptidases_S53"/>
    <property type="match status" value="1"/>
</dbReference>
<gene>
    <name evidence="13" type="ORF">DDB_G0275693</name>
</gene>
<evidence type="ECO:0000256" key="10">
    <source>
        <dbReference type="SAM" id="SignalP"/>
    </source>
</evidence>
<dbReference type="GeneID" id="8619993"/>
<dbReference type="dictyBase" id="DDB_G0275693">
    <property type="gene designation" value="tpp1C"/>
</dbReference>
<keyword evidence="14" id="KW-1185">Reference proteome</keyword>
<dbReference type="PROSITE" id="PS00138">
    <property type="entry name" value="SUBTILASE_SER"/>
    <property type="match status" value="1"/>
</dbReference>
<keyword evidence="6 9" id="KW-0106">Calcium</keyword>
<organism evidence="12">
    <name type="scientific">Dictyostelium discoideum</name>
    <name type="common">Social amoeba</name>
    <dbReference type="NCBI Taxonomy" id="44689"/>
    <lineage>
        <taxon>Eukaryota</taxon>
        <taxon>Amoebozoa</taxon>
        <taxon>Evosea</taxon>
        <taxon>Eumycetozoa</taxon>
        <taxon>Dictyostelia</taxon>
        <taxon>Dictyosteliales</taxon>
        <taxon>Dictyosteliaceae</taxon>
        <taxon>Dictyostelium</taxon>
    </lineage>
</organism>
<reference evidence="13" key="4">
    <citation type="submission" date="2009-08" db="EMBL/GenBank/DDBJ databases">
        <authorList>
            <consortium name="The Dictyostelium discoideum Sequencing Consortium"/>
            <person name="Eichinger L."/>
            <person name="Pachebat J.A."/>
            <person name="Gloeckner G."/>
            <person name="Rajandream M.-A."/>
            <person name="Sucgang R."/>
            <person name="Song J."/>
            <person name="Cox E.C."/>
            <person name="Tunggal B."/>
            <person name="Szafranski K."/>
            <person name="Konfortov B.A."/>
            <person name="Farbrother P."/>
            <person name="Bankier A.T."/>
            <person name="Lehmann R."/>
            <person name="Hamlin N."/>
            <person name="Xu Q."/>
            <person name="Davies R."/>
            <person name="Gaudet P."/>
            <person name="Fey P."/>
            <person name="Pilcher K."/>
            <person name="Chen G."/>
            <person name="Saunders D."/>
            <person name="Sodergren E."/>
            <person name="Davis P."/>
            <person name="Nie X."/>
            <person name="Kerhornou A."/>
            <person name="Hemphill L."/>
            <person name="Bason N."/>
            <person name="Berriman M."/>
            <person name="Desany B."/>
            <person name="Churcher C."/>
            <person name="Cooper J."/>
            <person name="van Driessche N."/>
            <person name="Cronin A."/>
            <person name="Goodhead I."/>
            <person name="Muzny D."/>
            <person name="Hall N."/>
            <person name="Harper D."/>
            <person name="Lindsay R."/>
            <person name="Hauser H."/>
            <person name="James K."/>
            <person name="Quiles M."/>
            <person name="Buchrieser C."/>
            <person name="Wardroper A."/>
            <person name="Thangavelu M."/>
            <person name="Johnson D."/>
            <person name="Knights A."/>
            <person name="Loulseged H."/>
            <person name="Mungall K."/>
            <person name="Price C."/>
            <person name="Ma J."/>
            <person name="Quail M."/>
            <person name="Hernandez J."/>
            <person name="Rabbinowitsch E."/>
            <person name="Steffen D."/>
            <person name="Sanders M."/>
            <person name="Weinstock G."/>
            <person name="Sharp S."/>
            <person name="Just E."/>
            <person name="Shaulsky G."/>
            <person name="Simmonds M."/>
            <person name="Tivey A."/>
            <person name="White B."/>
            <person name="Walker D."/>
            <person name="Woodward J."/>
            <person name="Winckler T."/>
            <person name="Schleicher M."/>
            <person name="Rosenthal A."/>
            <person name="Rivero F."/>
            <person name="Chisholm R.L."/>
            <person name="Gibbs R."/>
            <person name="Loomis W.F."/>
            <person name="Platzer M."/>
            <person name="Kay R.R."/>
            <person name="Williams J."/>
            <person name="Dear P.H."/>
            <person name="Noegel A.A."/>
            <person name="Barrell B."/>
            <person name="Kuspa A."/>
        </authorList>
    </citation>
    <scope>NUCLEOTIDE SEQUENCE</scope>
    <source>
        <strain evidence="13">AX4</strain>
    </source>
</reference>
<evidence type="ECO:0000256" key="4">
    <source>
        <dbReference type="ARBA" id="ARBA00022801"/>
    </source>
</evidence>
<reference evidence="12" key="1">
    <citation type="submission" date="2001-09" db="EMBL/GenBank/DDBJ databases">
        <title>Coding sequence for Dictyostelium discoideum dipeptidyl aminopeptidase.</title>
        <authorList>
            <person name="Frye C.C."/>
            <person name="Charles H.L."/>
        </authorList>
    </citation>
    <scope>NUCLEOTIDE SEQUENCE</scope>
</reference>
<protein>
    <submittedName>
        <fullName evidence="12">Dipeptidyl aminopeptidase</fullName>
    </submittedName>
    <submittedName>
        <fullName evidence="13">Peptidase C53 family protein</fullName>
    </submittedName>
</protein>
<keyword evidence="3 10" id="KW-0732">Signal</keyword>
<dbReference type="InterPro" id="IPR036852">
    <property type="entry name" value="Peptidase_S8/S53_dom_sf"/>
</dbReference>
<feature type="domain" description="Peptidase S53" evidence="11">
    <location>
        <begin position="298"/>
        <end position="700"/>
    </location>
</feature>
<name>Q95UC5_DICDI</name>
<dbReference type="InterPro" id="IPR023828">
    <property type="entry name" value="Peptidase_S8_Ser-AS"/>
</dbReference>
<dbReference type="InterPro" id="IPR015366">
    <property type="entry name" value="S53_propep"/>
</dbReference>
<dbReference type="VEuPathDB" id="AmoebaDB:DDB_G0275693"/>
<dbReference type="Gene3D" id="3.40.50.200">
    <property type="entry name" value="Peptidase S8/S53 domain"/>
    <property type="match status" value="1"/>
</dbReference>
<dbReference type="SMR" id="Q95UC5"/>
<dbReference type="GO" id="GO:0008240">
    <property type="term" value="F:tripeptidyl-peptidase activity"/>
    <property type="evidence" value="ECO:0000318"/>
    <property type="project" value="GO_Central"/>
</dbReference>
<evidence type="ECO:0000256" key="3">
    <source>
        <dbReference type="ARBA" id="ARBA00022729"/>
    </source>
</evidence>
<comment type="cofactor">
    <cofactor evidence="9">
        <name>Ca(2+)</name>
        <dbReference type="ChEBI" id="CHEBI:29108"/>
    </cofactor>
    <text evidence="9">Binds 1 Ca(2+) ion per subunit.</text>
</comment>
<reference evidence="13 14" key="3">
    <citation type="journal article" date="2005" name="Nature">
        <title>The genome of the social amoeba Dictyostelium discoideum.</title>
        <authorList>
            <consortium name="The Dictyostelium discoideum Sequencing Consortium"/>
            <person name="Eichinger L."/>
            <person name="Pachebat J.A."/>
            <person name="Glockner G."/>
            <person name="Rajandream M.A."/>
            <person name="Sucgang R."/>
            <person name="Berriman M."/>
            <person name="Song J."/>
            <person name="Olsen R."/>
            <person name="Szafranski K."/>
            <person name="Xu Q."/>
            <person name="Tunggal B."/>
            <person name="Kummerfeld S."/>
            <person name="Madera M."/>
            <person name="Konfortov B.A."/>
            <person name="Rivero F."/>
            <person name="Bankier A.T."/>
            <person name="Lehmann R."/>
            <person name="Hamlin N."/>
            <person name="Davies R."/>
            <person name="Gaudet P."/>
            <person name="Fey P."/>
            <person name="Pilcher K."/>
            <person name="Chen G."/>
            <person name="Saunders D."/>
            <person name="Sodergren E."/>
            <person name="Davis P."/>
            <person name="Kerhornou A."/>
            <person name="Nie X."/>
            <person name="Hall N."/>
            <person name="Anjard C."/>
            <person name="Hemphill L."/>
            <person name="Bason N."/>
            <person name="Farbrother P."/>
            <person name="Desany B."/>
            <person name="Just E."/>
            <person name="Morio T."/>
            <person name="Rost R."/>
            <person name="Churcher C."/>
            <person name="Cooper J."/>
            <person name="Haydock S."/>
            <person name="van Driessche N."/>
            <person name="Cronin A."/>
            <person name="Goodhead I."/>
            <person name="Muzny D."/>
            <person name="Mourier T."/>
            <person name="Pain A."/>
            <person name="Lu M."/>
            <person name="Harper D."/>
            <person name="Lindsay R."/>
            <person name="Hauser H."/>
            <person name="James K."/>
            <person name="Quiles M."/>
            <person name="Madan Babu M."/>
            <person name="Saito T."/>
            <person name="Buchrieser C."/>
            <person name="Wardroper A."/>
            <person name="Felder M."/>
            <person name="Thangavelu M."/>
            <person name="Johnson D."/>
            <person name="Knights A."/>
            <person name="Loulseged H."/>
            <person name="Mungall K."/>
            <person name="Oliver K."/>
            <person name="Price C."/>
            <person name="Quail M.A."/>
            <person name="Urushihara H."/>
            <person name="Hernandez J."/>
            <person name="Rabbinowitsch E."/>
            <person name="Steffen D."/>
            <person name="Sanders M."/>
            <person name="Ma J."/>
            <person name="Kohara Y."/>
            <person name="Sharp S."/>
            <person name="Simmonds M."/>
            <person name="Spiegler S."/>
            <person name="Tivey A."/>
            <person name="Sugano S."/>
            <person name="White B."/>
            <person name="Walker D."/>
            <person name="Woodward J."/>
            <person name="Winckler T."/>
            <person name="Tanaka Y."/>
            <person name="Shaulsky G."/>
            <person name="Schleicher M."/>
            <person name="Weinstock G."/>
            <person name="Rosenthal A."/>
            <person name="Cox E.C."/>
            <person name="Chisholm R.L."/>
            <person name="Gibbs R."/>
            <person name="Loomis W.F."/>
            <person name="Platzer M."/>
            <person name="Kay R.R."/>
            <person name="Williams J."/>
            <person name="Dear P.H."/>
            <person name="Noegel A.A."/>
            <person name="Barrell B."/>
            <person name="Kuspa A."/>
        </authorList>
    </citation>
    <scope>NUCLEOTIDE SEQUENCE [LARGE SCALE GENOMIC DNA]</scope>
    <source>
        <strain evidence="13 14">AX4</strain>
    </source>
</reference>
<accession>Q553K6</accession>
<evidence type="ECO:0000256" key="2">
    <source>
        <dbReference type="ARBA" id="ARBA00022723"/>
    </source>
</evidence>
<dbReference type="KEGG" id="ddi:DDB_G0275693"/>
<feature type="signal peptide" evidence="10">
    <location>
        <begin position="1"/>
        <end position="25"/>
    </location>
</feature>
<dbReference type="OMA" id="GRPNMEV"/>
<evidence type="ECO:0000256" key="6">
    <source>
        <dbReference type="ARBA" id="ARBA00022837"/>
    </source>
</evidence>
<dbReference type="GO" id="GO:0006508">
    <property type="term" value="P:proteolysis"/>
    <property type="evidence" value="ECO:0000318"/>
    <property type="project" value="GO_Central"/>
</dbReference>
<dbReference type="HOGENOM" id="CLU_013783_5_1_1"/>
<evidence type="ECO:0000313" key="13">
    <source>
        <dbReference type="EMBL" id="EAL69597.1"/>
    </source>
</evidence>
<dbReference type="CDD" id="cd11377">
    <property type="entry name" value="Pro-peptidase_S53"/>
    <property type="match status" value="1"/>
</dbReference>
<dbReference type="PANTHER" id="PTHR14218:SF7">
    <property type="entry name" value="DIPEPTIDYL AMINOPEPTIDASE"/>
    <property type="match status" value="1"/>
</dbReference>